<feature type="region of interest" description="Disordered" evidence="1">
    <location>
        <begin position="284"/>
        <end position="309"/>
    </location>
</feature>
<gene>
    <name evidence="2" type="ORF">ODALV1_LOCUS4040</name>
</gene>
<sequence length="428" mass="46846">MFSRQDYLVTLVAEICSEQEKRNAPGALNQRPGIKPSSSFAVPSSIVEQPRSTKSEKEDAKTDGSWYGSLDRSLAKKKKHQIIDKRRRHTKTIGSMAGLDVIKKSVELQPDEQYEIGLPAAPKITSTRSSIFPMTQHQYYTALMESKMGRKHAYPLDNVTIRHSQPAPALLPPQVGNWGYQIDGFDENKNMRAQFQQPPNLKPNVVPLPCRSLGNDSAFRHSGKSTKTWHETNLDDCNSASVATLNPSPSPSMLSSTRGSSRGSVASGMDTVDGGVARMTITGAPNESAEFTSKSSESSESWAGTGNEVTKPFEMSDYYKYSTKFRSRNSPVSEEGQNDSRSPNGLSASSLSLSHSRQSSQIRQASFDASNGYRDANGNPSSVGPKLPPKQRRNQNKSINGSTLIYDGDITNGEAGKDVWITNEPTFV</sequence>
<feature type="region of interest" description="Disordered" evidence="1">
    <location>
        <begin position="327"/>
        <end position="406"/>
    </location>
</feature>
<feature type="compositionally biased region" description="Basic and acidic residues" evidence="1">
    <location>
        <begin position="51"/>
        <end position="62"/>
    </location>
</feature>
<feature type="compositionally biased region" description="Polar residues" evidence="1">
    <location>
        <begin position="36"/>
        <end position="50"/>
    </location>
</feature>
<feature type="compositionally biased region" description="Low complexity" evidence="1">
    <location>
        <begin position="251"/>
        <end position="268"/>
    </location>
</feature>
<dbReference type="EMBL" id="CAXLJM020000013">
    <property type="protein sequence ID" value="CAL8078237.1"/>
    <property type="molecule type" value="Genomic_DNA"/>
</dbReference>
<keyword evidence="3" id="KW-1185">Reference proteome</keyword>
<comment type="caution">
    <text evidence="2">The sequence shown here is derived from an EMBL/GenBank/DDBJ whole genome shotgun (WGS) entry which is preliminary data.</text>
</comment>
<evidence type="ECO:0000313" key="3">
    <source>
        <dbReference type="Proteomes" id="UP001642540"/>
    </source>
</evidence>
<feature type="region of interest" description="Disordered" evidence="1">
    <location>
        <begin position="240"/>
        <end position="272"/>
    </location>
</feature>
<feature type="compositionally biased region" description="Low complexity" evidence="1">
    <location>
        <begin position="340"/>
        <end position="366"/>
    </location>
</feature>
<evidence type="ECO:0000256" key="1">
    <source>
        <dbReference type="SAM" id="MobiDB-lite"/>
    </source>
</evidence>
<evidence type="ECO:0000313" key="2">
    <source>
        <dbReference type="EMBL" id="CAL8078237.1"/>
    </source>
</evidence>
<accession>A0ABP1PWM9</accession>
<feature type="compositionally biased region" description="Low complexity" evidence="1">
    <location>
        <begin position="287"/>
        <end position="301"/>
    </location>
</feature>
<feature type="region of interest" description="Disordered" evidence="1">
    <location>
        <begin position="20"/>
        <end position="65"/>
    </location>
</feature>
<proteinExistence type="predicted"/>
<name>A0ABP1PWM9_9HEXA</name>
<reference evidence="2 3" key="1">
    <citation type="submission" date="2024-08" db="EMBL/GenBank/DDBJ databases">
        <authorList>
            <person name="Cucini C."/>
            <person name="Frati F."/>
        </authorList>
    </citation>
    <scope>NUCLEOTIDE SEQUENCE [LARGE SCALE GENOMIC DNA]</scope>
</reference>
<dbReference type="Proteomes" id="UP001642540">
    <property type="component" value="Unassembled WGS sequence"/>
</dbReference>
<organism evidence="2 3">
    <name type="scientific">Orchesella dallaii</name>
    <dbReference type="NCBI Taxonomy" id="48710"/>
    <lineage>
        <taxon>Eukaryota</taxon>
        <taxon>Metazoa</taxon>
        <taxon>Ecdysozoa</taxon>
        <taxon>Arthropoda</taxon>
        <taxon>Hexapoda</taxon>
        <taxon>Collembola</taxon>
        <taxon>Entomobryomorpha</taxon>
        <taxon>Entomobryoidea</taxon>
        <taxon>Orchesellidae</taxon>
        <taxon>Orchesellinae</taxon>
        <taxon>Orchesella</taxon>
    </lineage>
</organism>
<protein>
    <submittedName>
        <fullName evidence="2">Uncharacterized protein</fullName>
    </submittedName>
</protein>